<dbReference type="EMBL" id="ML978066">
    <property type="protein sequence ID" value="KAF2020758.1"/>
    <property type="molecule type" value="Genomic_DNA"/>
</dbReference>
<proteinExistence type="predicted"/>
<evidence type="ECO:0000313" key="2">
    <source>
        <dbReference type="EMBL" id="KAF2020758.1"/>
    </source>
</evidence>
<dbReference type="AlphaFoldDB" id="A0A6A5Y5I4"/>
<name>A0A6A5Y5I4_9PLEO</name>
<evidence type="ECO:0000256" key="1">
    <source>
        <dbReference type="SAM" id="Phobius"/>
    </source>
</evidence>
<dbReference type="RefSeq" id="XP_033389097.1">
    <property type="nucleotide sequence ID" value="XM_033534650.1"/>
</dbReference>
<sequence length="122" mass="14010">MINVVTFHLMLSQRYLTKHVWGSVTPRCRGSVIYIQSSQRIQLQGVLNRLSYAIGVHLYAIVNTFLGILFCNLLFEILRLRRASSSRSRAKIISRTCTTTWSFARLPLQMPSPFPILVVVRD</sequence>
<reference evidence="2" key="1">
    <citation type="journal article" date="2020" name="Stud. Mycol.">
        <title>101 Dothideomycetes genomes: a test case for predicting lifestyles and emergence of pathogens.</title>
        <authorList>
            <person name="Haridas S."/>
            <person name="Albert R."/>
            <person name="Binder M."/>
            <person name="Bloem J."/>
            <person name="Labutti K."/>
            <person name="Salamov A."/>
            <person name="Andreopoulos B."/>
            <person name="Baker S."/>
            <person name="Barry K."/>
            <person name="Bills G."/>
            <person name="Bluhm B."/>
            <person name="Cannon C."/>
            <person name="Castanera R."/>
            <person name="Culley D."/>
            <person name="Daum C."/>
            <person name="Ezra D."/>
            <person name="Gonzalez J."/>
            <person name="Henrissat B."/>
            <person name="Kuo A."/>
            <person name="Liang C."/>
            <person name="Lipzen A."/>
            <person name="Lutzoni F."/>
            <person name="Magnuson J."/>
            <person name="Mondo S."/>
            <person name="Nolan M."/>
            <person name="Ohm R."/>
            <person name="Pangilinan J."/>
            <person name="Park H.-J."/>
            <person name="Ramirez L."/>
            <person name="Alfaro M."/>
            <person name="Sun H."/>
            <person name="Tritt A."/>
            <person name="Yoshinaga Y."/>
            <person name="Zwiers L.-H."/>
            <person name="Turgeon B."/>
            <person name="Goodwin S."/>
            <person name="Spatafora J."/>
            <person name="Crous P."/>
            <person name="Grigoriev I."/>
        </authorList>
    </citation>
    <scope>NUCLEOTIDE SEQUENCE</scope>
    <source>
        <strain evidence="2">CBS 175.79</strain>
    </source>
</reference>
<protein>
    <submittedName>
        <fullName evidence="2">Uncharacterized protein</fullName>
    </submittedName>
</protein>
<dbReference type="Proteomes" id="UP000799778">
    <property type="component" value="Unassembled WGS sequence"/>
</dbReference>
<accession>A0A6A5Y5I4</accession>
<keyword evidence="3" id="KW-1185">Reference proteome</keyword>
<organism evidence="2 3">
    <name type="scientific">Aaosphaeria arxii CBS 175.79</name>
    <dbReference type="NCBI Taxonomy" id="1450172"/>
    <lineage>
        <taxon>Eukaryota</taxon>
        <taxon>Fungi</taxon>
        <taxon>Dikarya</taxon>
        <taxon>Ascomycota</taxon>
        <taxon>Pezizomycotina</taxon>
        <taxon>Dothideomycetes</taxon>
        <taxon>Pleosporomycetidae</taxon>
        <taxon>Pleosporales</taxon>
        <taxon>Pleosporales incertae sedis</taxon>
        <taxon>Aaosphaeria</taxon>
    </lineage>
</organism>
<keyword evidence="1" id="KW-0812">Transmembrane</keyword>
<keyword evidence="1" id="KW-1133">Transmembrane helix</keyword>
<gene>
    <name evidence="2" type="ORF">BU24DRAFT_8048</name>
</gene>
<feature type="transmembrane region" description="Helical" evidence="1">
    <location>
        <begin position="56"/>
        <end position="78"/>
    </location>
</feature>
<evidence type="ECO:0000313" key="3">
    <source>
        <dbReference type="Proteomes" id="UP000799778"/>
    </source>
</evidence>
<keyword evidence="1" id="KW-0472">Membrane</keyword>
<dbReference type="GeneID" id="54292047"/>